<organism evidence="1 2">
    <name type="scientific">Leptospira weilii serovar Topaz str. LT2116</name>
    <dbReference type="NCBI Taxonomy" id="1088540"/>
    <lineage>
        <taxon>Bacteria</taxon>
        <taxon>Pseudomonadati</taxon>
        <taxon>Spirochaetota</taxon>
        <taxon>Spirochaetia</taxon>
        <taxon>Leptospirales</taxon>
        <taxon>Leptospiraceae</taxon>
        <taxon>Leptospira</taxon>
    </lineage>
</organism>
<evidence type="ECO:0000313" key="1">
    <source>
        <dbReference type="EMBL" id="EMF82038.1"/>
    </source>
</evidence>
<evidence type="ECO:0000313" key="2">
    <source>
        <dbReference type="Proteomes" id="UP000011770"/>
    </source>
</evidence>
<reference evidence="1 2" key="1">
    <citation type="submission" date="2013-01" db="EMBL/GenBank/DDBJ databases">
        <authorList>
            <person name="Harkins D.M."/>
            <person name="Durkin A.S."/>
            <person name="Brinkac L.M."/>
            <person name="Haft D.H."/>
            <person name="Selengut J.D."/>
            <person name="Sanka R."/>
            <person name="DePew J."/>
            <person name="Purushe J."/>
            <person name="Tulsiani S.M."/>
            <person name="Graham G.C."/>
            <person name="Burns M.-A."/>
            <person name="Dohnt M.F."/>
            <person name="Smythe L.D."/>
            <person name="McKay D.B."/>
            <person name="Craig S.B."/>
            <person name="Vinetz J.M."/>
            <person name="Sutton G.G."/>
            <person name="Nierman W.C."/>
            <person name="Fouts D.E."/>
        </authorList>
    </citation>
    <scope>NUCLEOTIDE SEQUENCE [LARGE SCALE GENOMIC DNA]</scope>
    <source>
        <strain evidence="1 2">LT2116</strain>
    </source>
</reference>
<gene>
    <name evidence="1" type="ORF">LEP1GSC188_0755</name>
</gene>
<dbReference type="EMBL" id="AHOR02000029">
    <property type="protein sequence ID" value="EMF82038.1"/>
    <property type="molecule type" value="Genomic_DNA"/>
</dbReference>
<proteinExistence type="predicted"/>
<sequence>MSLRFESHSPVTNSAKNPKPIEFFLKGPITFGLLQTRICFRFEKSIAEIKLWNGKHFSWFEQDGRENVKHAVVFF</sequence>
<dbReference type="Proteomes" id="UP000011770">
    <property type="component" value="Unassembled WGS sequence"/>
</dbReference>
<comment type="caution">
    <text evidence="1">The sequence shown here is derived from an EMBL/GenBank/DDBJ whole genome shotgun (WGS) entry which is preliminary data.</text>
</comment>
<accession>M3ELY2</accession>
<dbReference type="AlphaFoldDB" id="M3ELY2"/>
<name>M3ELY2_9LEPT</name>
<protein>
    <submittedName>
        <fullName evidence="1">Uncharacterized protein</fullName>
    </submittedName>
</protein>